<evidence type="ECO:0000256" key="1">
    <source>
        <dbReference type="SAM" id="SignalP"/>
    </source>
</evidence>
<keyword evidence="3" id="KW-1185">Reference proteome</keyword>
<dbReference type="Proteomes" id="UP001595976">
    <property type="component" value="Unassembled WGS sequence"/>
</dbReference>
<evidence type="ECO:0000313" key="3">
    <source>
        <dbReference type="Proteomes" id="UP001595976"/>
    </source>
</evidence>
<accession>A0ABW0F194</accession>
<dbReference type="RefSeq" id="WP_260347612.1">
    <property type="nucleotide sequence ID" value="NZ_JAOAOS010000001.1"/>
</dbReference>
<gene>
    <name evidence="2" type="ORF">ACFPK2_04930</name>
</gene>
<proteinExistence type="predicted"/>
<dbReference type="NCBIfam" id="NF041384">
    <property type="entry name" value="YHS_seleno_dom"/>
    <property type="match status" value="1"/>
</dbReference>
<keyword evidence="1" id="KW-0732">Signal</keyword>
<feature type="signal peptide" evidence="1">
    <location>
        <begin position="1"/>
        <end position="28"/>
    </location>
</feature>
<name>A0ABW0F194_9HYPH</name>
<dbReference type="EMBL" id="JBHSLI010000001">
    <property type="protein sequence ID" value="MFC5292333.1"/>
    <property type="molecule type" value="Genomic_DNA"/>
</dbReference>
<reference evidence="3" key="1">
    <citation type="journal article" date="2019" name="Int. J. Syst. Evol. Microbiol.">
        <title>The Global Catalogue of Microorganisms (GCM) 10K type strain sequencing project: providing services to taxonomists for standard genome sequencing and annotation.</title>
        <authorList>
            <consortium name="The Broad Institute Genomics Platform"/>
            <consortium name="The Broad Institute Genome Sequencing Center for Infectious Disease"/>
            <person name="Wu L."/>
            <person name="Ma J."/>
        </authorList>
    </citation>
    <scope>NUCLEOTIDE SEQUENCE [LARGE SCALE GENOMIC DNA]</scope>
    <source>
        <strain evidence="3">CGMCC 1.15643</strain>
    </source>
</reference>
<feature type="chain" id="PRO_5046831905" evidence="1">
    <location>
        <begin position="29"/>
        <end position="184"/>
    </location>
</feature>
<protein>
    <submittedName>
        <fullName evidence="2">YHS domain-containing (Seleno)protein</fullName>
    </submittedName>
</protein>
<evidence type="ECO:0000313" key="2">
    <source>
        <dbReference type="EMBL" id="MFC5292333.1"/>
    </source>
</evidence>
<sequence>MKAATWQSRLRPAAICLAMGLSGGTAPAGAPDAPAAAPLLDTGLPAGLPQLPALGEAMQPDPRTGLALNGFDPVSYRLGGGPVAGRPDCELIHDGIVWRFASAANRAAFREAPAVYAPAFAGFDPTGVAEGVAVENDPGRFAVVGTRLYLFRSEENRARFLREPSLRDAAEARWSAVRRSVAAR</sequence>
<organism evidence="2 3">
    <name type="scientific">Bosea minatitlanensis</name>
    <dbReference type="NCBI Taxonomy" id="128782"/>
    <lineage>
        <taxon>Bacteria</taxon>
        <taxon>Pseudomonadati</taxon>
        <taxon>Pseudomonadota</taxon>
        <taxon>Alphaproteobacteria</taxon>
        <taxon>Hyphomicrobiales</taxon>
        <taxon>Boseaceae</taxon>
        <taxon>Bosea</taxon>
    </lineage>
</organism>
<comment type="caution">
    <text evidence="2">The sequence shown here is derived from an EMBL/GenBank/DDBJ whole genome shotgun (WGS) entry which is preliminary data.</text>
</comment>